<reference evidence="1" key="2">
    <citation type="journal article" date="2020" name="Nat. Commun.">
        <title>Large-scale genome sequencing of mycorrhizal fungi provides insights into the early evolution of symbiotic traits.</title>
        <authorList>
            <person name="Miyauchi S."/>
            <person name="Kiss E."/>
            <person name="Kuo A."/>
            <person name="Drula E."/>
            <person name="Kohler A."/>
            <person name="Sanchez-Garcia M."/>
            <person name="Morin E."/>
            <person name="Andreopoulos B."/>
            <person name="Barry K.W."/>
            <person name="Bonito G."/>
            <person name="Buee M."/>
            <person name="Carver A."/>
            <person name="Chen C."/>
            <person name="Cichocki N."/>
            <person name="Clum A."/>
            <person name="Culley D."/>
            <person name="Crous P.W."/>
            <person name="Fauchery L."/>
            <person name="Girlanda M."/>
            <person name="Hayes R.D."/>
            <person name="Keri Z."/>
            <person name="LaButti K."/>
            <person name="Lipzen A."/>
            <person name="Lombard V."/>
            <person name="Magnuson J."/>
            <person name="Maillard F."/>
            <person name="Murat C."/>
            <person name="Nolan M."/>
            <person name="Ohm R.A."/>
            <person name="Pangilinan J."/>
            <person name="Pereira M.F."/>
            <person name="Perotto S."/>
            <person name="Peter M."/>
            <person name="Pfister S."/>
            <person name="Riley R."/>
            <person name="Sitrit Y."/>
            <person name="Stielow J.B."/>
            <person name="Szollosi G."/>
            <person name="Zifcakova L."/>
            <person name="Stursova M."/>
            <person name="Spatafora J.W."/>
            <person name="Tedersoo L."/>
            <person name="Vaario L.M."/>
            <person name="Yamada A."/>
            <person name="Yan M."/>
            <person name="Wang P."/>
            <person name="Xu J."/>
            <person name="Bruns T."/>
            <person name="Baldrian P."/>
            <person name="Vilgalys R."/>
            <person name="Dunand C."/>
            <person name="Henrissat B."/>
            <person name="Grigoriev I.V."/>
            <person name="Hibbett D."/>
            <person name="Nagy L.G."/>
            <person name="Martin F.M."/>
        </authorList>
    </citation>
    <scope>NUCLEOTIDE SEQUENCE</scope>
    <source>
        <strain evidence="1">P2</strain>
    </source>
</reference>
<comment type="caution">
    <text evidence="1">The sequence shown here is derived from an EMBL/GenBank/DDBJ whole genome shotgun (WGS) entry which is preliminary data.</text>
</comment>
<dbReference type="EMBL" id="MU118647">
    <property type="protein sequence ID" value="KAF9642157.1"/>
    <property type="molecule type" value="Genomic_DNA"/>
</dbReference>
<evidence type="ECO:0000313" key="2">
    <source>
        <dbReference type="Proteomes" id="UP000886501"/>
    </source>
</evidence>
<organism evidence="1 2">
    <name type="scientific">Thelephora ganbajun</name>
    <name type="common">Ganba fungus</name>
    <dbReference type="NCBI Taxonomy" id="370292"/>
    <lineage>
        <taxon>Eukaryota</taxon>
        <taxon>Fungi</taxon>
        <taxon>Dikarya</taxon>
        <taxon>Basidiomycota</taxon>
        <taxon>Agaricomycotina</taxon>
        <taxon>Agaricomycetes</taxon>
        <taxon>Thelephorales</taxon>
        <taxon>Thelephoraceae</taxon>
        <taxon>Thelephora</taxon>
    </lineage>
</organism>
<protein>
    <submittedName>
        <fullName evidence="1">Uncharacterized protein</fullName>
    </submittedName>
</protein>
<evidence type="ECO:0000313" key="1">
    <source>
        <dbReference type="EMBL" id="KAF9642157.1"/>
    </source>
</evidence>
<keyword evidence="2" id="KW-1185">Reference proteome</keyword>
<proteinExistence type="predicted"/>
<name>A0ACB6YY28_THEGA</name>
<dbReference type="Proteomes" id="UP000886501">
    <property type="component" value="Unassembled WGS sequence"/>
</dbReference>
<accession>A0ACB6YY28</accession>
<sequence length="132" mass="14704">MPARHGRLMGLIAASFSGIRSSPSSRLGCNPRCPRDWEPRRVIWHKSGCPRLPGGGVGRKSPYCGFCSKRNLRHPERLPTGCRSYSRWPAGTCSRLITQGKRVELPFISRVRALVCFMAKRVAISSSLPELL</sequence>
<reference evidence="1" key="1">
    <citation type="submission" date="2019-10" db="EMBL/GenBank/DDBJ databases">
        <authorList>
            <consortium name="DOE Joint Genome Institute"/>
            <person name="Kuo A."/>
            <person name="Miyauchi S."/>
            <person name="Kiss E."/>
            <person name="Drula E."/>
            <person name="Kohler A."/>
            <person name="Sanchez-Garcia M."/>
            <person name="Andreopoulos B."/>
            <person name="Barry K.W."/>
            <person name="Bonito G."/>
            <person name="Buee M."/>
            <person name="Carver A."/>
            <person name="Chen C."/>
            <person name="Cichocki N."/>
            <person name="Clum A."/>
            <person name="Culley D."/>
            <person name="Crous P.W."/>
            <person name="Fauchery L."/>
            <person name="Girlanda M."/>
            <person name="Hayes R."/>
            <person name="Keri Z."/>
            <person name="Labutti K."/>
            <person name="Lipzen A."/>
            <person name="Lombard V."/>
            <person name="Magnuson J."/>
            <person name="Maillard F."/>
            <person name="Morin E."/>
            <person name="Murat C."/>
            <person name="Nolan M."/>
            <person name="Ohm R."/>
            <person name="Pangilinan J."/>
            <person name="Pereira M."/>
            <person name="Perotto S."/>
            <person name="Peter M."/>
            <person name="Riley R."/>
            <person name="Sitrit Y."/>
            <person name="Stielow B."/>
            <person name="Szollosi G."/>
            <person name="Zifcakova L."/>
            <person name="Stursova M."/>
            <person name="Spatafora J.W."/>
            <person name="Tedersoo L."/>
            <person name="Vaario L.-M."/>
            <person name="Yamada A."/>
            <person name="Yan M."/>
            <person name="Wang P."/>
            <person name="Xu J."/>
            <person name="Bruns T."/>
            <person name="Baldrian P."/>
            <person name="Vilgalys R."/>
            <person name="Henrissat B."/>
            <person name="Grigoriev I.V."/>
            <person name="Hibbett D."/>
            <person name="Nagy L.G."/>
            <person name="Martin F.M."/>
        </authorList>
    </citation>
    <scope>NUCLEOTIDE SEQUENCE</scope>
    <source>
        <strain evidence="1">P2</strain>
    </source>
</reference>
<gene>
    <name evidence="1" type="ORF">BDM02DRAFT_2530135</name>
</gene>